<evidence type="ECO:0000256" key="1">
    <source>
        <dbReference type="ARBA" id="ARBA00001231"/>
    </source>
</evidence>
<dbReference type="Gene3D" id="3.20.20.80">
    <property type="entry name" value="Glycosidases"/>
    <property type="match status" value="1"/>
</dbReference>
<evidence type="ECO:0000256" key="2">
    <source>
        <dbReference type="ARBA" id="ARBA00006285"/>
    </source>
</evidence>
<evidence type="ECO:0000256" key="7">
    <source>
        <dbReference type="SAM" id="SignalP"/>
    </source>
</evidence>
<name>A0A143BIX8_9BACT</name>
<dbReference type="PANTHER" id="PTHR22600:SF57">
    <property type="entry name" value="BETA-N-ACETYLHEXOSAMINIDASE"/>
    <property type="match status" value="1"/>
</dbReference>
<protein>
    <recommendedName>
        <fullName evidence="3">beta-N-acetylhexosaminidase</fullName>
        <ecNumber evidence="3">3.2.1.52</ecNumber>
    </recommendedName>
</protein>
<evidence type="ECO:0000259" key="8">
    <source>
        <dbReference type="Pfam" id="PF00728"/>
    </source>
</evidence>
<evidence type="ECO:0000256" key="5">
    <source>
        <dbReference type="ARBA" id="ARBA00023295"/>
    </source>
</evidence>
<evidence type="ECO:0000256" key="3">
    <source>
        <dbReference type="ARBA" id="ARBA00012663"/>
    </source>
</evidence>
<feature type="signal peptide" evidence="7">
    <location>
        <begin position="1"/>
        <end position="22"/>
    </location>
</feature>
<feature type="domain" description="Glycoside hydrolase family 20 catalytic" evidence="8">
    <location>
        <begin position="160"/>
        <end position="509"/>
    </location>
</feature>
<dbReference type="Gene3D" id="3.30.379.10">
    <property type="entry name" value="Chitobiase/beta-hexosaminidase domain 2-like"/>
    <property type="match status" value="1"/>
</dbReference>
<dbReference type="Proteomes" id="UP000076404">
    <property type="component" value="Chromosome"/>
</dbReference>
<dbReference type="PRINTS" id="PR00738">
    <property type="entry name" value="GLHYDRLASE20"/>
</dbReference>
<dbReference type="InterPro" id="IPR029018">
    <property type="entry name" value="Hex-like_dom2"/>
</dbReference>
<dbReference type="eggNOG" id="COG3525">
    <property type="taxonomic scope" value="Bacteria"/>
</dbReference>
<feature type="domain" description="Beta-hexosaminidase bacterial type N-terminal" evidence="9">
    <location>
        <begin position="28"/>
        <end position="156"/>
    </location>
</feature>
<dbReference type="EC" id="3.2.1.52" evidence="3"/>
<dbReference type="GO" id="GO:0030203">
    <property type="term" value="P:glycosaminoglycan metabolic process"/>
    <property type="evidence" value="ECO:0007669"/>
    <property type="project" value="TreeGrafter"/>
</dbReference>
<dbReference type="SUPFAM" id="SSF51445">
    <property type="entry name" value="(Trans)glycosidases"/>
    <property type="match status" value="1"/>
</dbReference>
<evidence type="ECO:0000259" key="9">
    <source>
        <dbReference type="Pfam" id="PF02838"/>
    </source>
</evidence>
<keyword evidence="11" id="KW-1185">Reference proteome</keyword>
<dbReference type="EMBL" id="CP011454">
    <property type="protein sequence ID" value="AMW04531.1"/>
    <property type="molecule type" value="Genomic_DNA"/>
</dbReference>
<evidence type="ECO:0000256" key="6">
    <source>
        <dbReference type="PIRSR" id="PIRSR625705-1"/>
    </source>
</evidence>
<dbReference type="InterPro" id="IPR015883">
    <property type="entry name" value="Glyco_hydro_20_cat"/>
</dbReference>
<dbReference type="AlphaFoldDB" id="A0A143BIX8"/>
<dbReference type="InterPro" id="IPR025705">
    <property type="entry name" value="Beta_hexosaminidase_sua/sub"/>
</dbReference>
<dbReference type="RefSeq" id="WP_043581327.1">
    <property type="nucleotide sequence ID" value="NZ_CP011454.1"/>
</dbReference>
<keyword evidence="7" id="KW-0732">Signal</keyword>
<evidence type="ECO:0000313" key="10">
    <source>
        <dbReference type="EMBL" id="AMW04531.1"/>
    </source>
</evidence>
<dbReference type="GO" id="GO:0004563">
    <property type="term" value="F:beta-N-acetylhexosaminidase activity"/>
    <property type="evidence" value="ECO:0007669"/>
    <property type="project" value="UniProtKB-EC"/>
</dbReference>
<comment type="catalytic activity">
    <reaction evidence="1">
        <text>Hydrolysis of terminal non-reducing N-acetyl-D-hexosamine residues in N-acetyl-beta-D-hexosaminides.</text>
        <dbReference type="EC" id="3.2.1.52"/>
    </reaction>
</comment>
<dbReference type="PIRSF" id="PIRSF001093">
    <property type="entry name" value="B-hxosamndse_ab_euk"/>
    <property type="match status" value="1"/>
</dbReference>
<dbReference type="SUPFAM" id="SSF55545">
    <property type="entry name" value="beta-N-acetylhexosaminidase-like domain"/>
    <property type="match status" value="1"/>
</dbReference>
<reference evidence="10 11" key="2">
    <citation type="journal article" date="2016" name="Environ. Microbiol. Rep.">
        <title>Metagenomic evidence for the presence of phototrophic Gemmatimonadetes bacteria in diverse environments.</title>
        <authorList>
            <person name="Zeng Y."/>
            <person name="Baumbach J."/>
            <person name="Barbosa E.G."/>
            <person name="Azevedo V."/>
            <person name="Zhang C."/>
            <person name="Koblizek M."/>
        </authorList>
    </citation>
    <scope>NUCLEOTIDE SEQUENCE [LARGE SCALE GENOMIC DNA]</scope>
    <source>
        <strain evidence="10 11">AP64</strain>
    </source>
</reference>
<gene>
    <name evidence="10" type="ORF">GEMMAAP_06085</name>
</gene>
<dbReference type="CDD" id="cd06563">
    <property type="entry name" value="GH20_chitobiase-like"/>
    <property type="match status" value="1"/>
</dbReference>
<keyword evidence="5" id="KW-0326">Glycosidase</keyword>
<dbReference type="GO" id="GO:0005975">
    <property type="term" value="P:carbohydrate metabolic process"/>
    <property type="evidence" value="ECO:0007669"/>
    <property type="project" value="InterPro"/>
</dbReference>
<comment type="similarity">
    <text evidence="2">Belongs to the glycosyl hydrolase 20 family.</text>
</comment>
<reference evidence="10 11" key="1">
    <citation type="journal article" date="2014" name="Proc. Natl. Acad. Sci. U.S.A.">
        <title>Functional type 2 photosynthetic reaction centers found in the rare bacterial phylum Gemmatimonadetes.</title>
        <authorList>
            <person name="Zeng Y."/>
            <person name="Feng F."/>
            <person name="Medova H."/>
            <person name="Dean J."/>
            <person name="Koblizek M."/>
        </authorList>
    </citation>
    <scope>NUCLEOTIDE SEQUENCE [LARGE SCALE GENOMIC DNA]</scope>
    <source>
        <strain evidence="10 11">AP64</strain>
    </source>
</reference>
<feature type="active site" description="Proton donor" evidence="6">
    <location>
        <position position="339"/>
    </location>
</feature>
<dbReference type="STRING" id="1379270.GEMMAAP_06085"/>
<feature type="chain" id="PRO_5007506793" description="beta-N-acetylhexosaminidase" evidence="7">
    <location>
        <begin position="23"/>
        <end position="546"/>
    </location>
</feature>
<keyword evidence="4" id="KW-0378">Hydrolase</keyword>
<dbReference type="PANTHER" id="PTHR22600">
    <property type="entry name" value="BETA-HEXOSAMINIDASE"/>
    <property type="match status" value="1"/>
</dbReference>
<evidence type="ECO:0000256" key="4">
    <source>
        <dbReference type="ARBA" id="ARBA00022801"/>
    </source>
</evidence>
<dbReference type="GO" id="GO:0016020">
    <property type="term" value="C:membrane"/>
    <property type="evidence" value="ECO:0007669"/>
    <property type="project" value="TreeGrafter"/>
</dbReference>
<dbReference type="InterPro" id="IPR015882">
    <property type="entry name" value="HEX_bac_N"/>
</dbReference>
<dbReference type="KEGG" id="gph:GEMMAAP_06085"/>
<proteinExistence type="inferred from homology"/>
<dbReference type="Pfam" id="PF02838">
    <property type="entry name" value="Glyco_hydro_20b"/>
    <property type="match status" value="1"/>
</dbReference>
<organism evidence="10 11">
    <name type="scientific">Gemmatimonas phototrophica</name>
    <dbReference type="NCBI Taxonomy" id="1379270"/>
    <lineage>
        <taxon>Bacteria</taxon>
        <taxon>Pseudomonadati</taxon>
        <taxon>Gemmatimonadota</taxon>
        <taxon>Gemmatimonadia</taxon>
        <taxon>Gemmatimonadales</taxon>
        <taxon>Gemmatimonadaceae</taxon>
        <taxon>Gemmatimonas</taxon>
    </lineage>
</organism>
<sequence>MRLLTACTAALLVCPEALSAQASMGERYAIIPRPAVLTPGTGRYTIGRGTVVAASPAFAAVARRFVRDIANPTGYDLSTSAATRTASGIVLRQVKGLAADAYRLDVTARGIVAEASTPSGAFYALETVKQLLPPAIYRSAPVPGTAWTVPAVHVEDTPRFSWRGAHLDVARHFMPKEFVKKYIDLLARHKMNRFHWHLTEDQGWRIEIKKYPRLTEVGSCREQTLVGPFTDDPKKQVFDGRRHCGFYTQDDVREVVAYAAERMVTVVPEIEMPGHVQAAVYAYPFLASTTDSIPGLRTIWGVSPYILNPSDRSVAFMQDVLTEVLALFPSPWIHIGGDEAIKDQWKASPQIQARIKSLGLKDEHEMQSWFIRQMDAFLTKKGRRLIGWDEILEGGLAENATVMSWRGMAGGIAAAKEGHDVVMAPGSHTYFDHYQSQDKASEPLAIGGFTNIERVYGFEPLPAELTPEQAKHILGAQAQLWTEYIPNPRQLEYMAYPRLVALCEALWSRTDRRDFGDFMQRLPVHLKRLDALDVNYRRLDKASITP</sequence>
<evidence type="ECO:0000313" key="11">
    <source>
        <dbReference type="Proteomes" id="UP000076404"/>
    </source>
</evidence>
<accession>A0A143BIX8</accession>
<dbReference type="InterPro" id="IPR017853">
    <property type="entry name" value="GH"/>
</dbReference>
<dbReference type="Pfam" id="PF00728">
    <property type="entry name" value="Glyco_hydro_20"/>
    <property type="match status" value="1"/>
</dbReference>